<accession>A0A1E3BKF7</accession>
<reference evidence="2 3" key="1">
    <citation type="journal article" date="2016" name="BMC Genomics">
        <title>Comparative genomic and transcriptomic analyses of the Fuzhuan brick tea-fermentation fungus Aspergillus cristatus.</title>
        <authorList>
            <person name="Ge Y."/>
            <person name="Wang Y."/>
            <person name="Liu Y."/>
            <person name="Tan Y."/>
            <person name="Ren X."/>
            <person name="Zhang X."/>
            <person name="Hyde K.D."/>
            <person name="Liu Y."/>
            <person name="Liu Z."/>
        </authorList>
    </citation>
    <scope>NUCLEOTIDE SEQUENCE [LARGE SCALE GENOMIC DNA]</scope>
    <source>
        <strain evidence="2 3">GZAAS20.1005</strain>
    </source>
</reference>
<organism evidence="2 3">
    <name type="scientific">Aspergillus cristatus</name>
    <name type="common">Chinese Fuzhuan brick tea-fermentation fungus</name>
    <name type="synonym">Eurotium cristatum</name>
    <dbReference type="NCBI Taxonomy" id="573508"/>
    <lineage>
        <taxon>Eukaryota</taxon>
        <taxon>Fungi</taxon>
        <taxon>Dikarya</taxon>
        <taxon>Ascomycota</taxon>
        <taxon>Pezizomycotina</taxon>
        <taxon>Eurotiomycetes</taxon>
        <taxon>Eurotiomycetidae</taxon>
        <taxon>Eurotiales</taxon>
        <taxon>Aspergillaceae</taxon>
        <taxon>Aspergillus</taxon>
        <taxon>Aspergillus subgen. Aspergillus</taxon>
    </lineage>
</organism>
<evidence type="ECO:0000313" key="3">
    <source>
        <dbReference type="Proteomes" id="UP000094569"/>
    </source>
</evidence>
<evidence type="ECO:0000256" key="1">
    <source>
        <dbReference type="SAM" id="MobiDB-lite"/>
    </source>
</evidence>
<evidence type="ECO:0000313" key="2">
    <source>
        <dbReference type="EMBL" id="ODM21419.1"/>
    </source>
</evidence>
<protein>
    <submittedName>
        <fullName evidence="2">Uncharacterized protein</fullName>
    </submittedName>
</protein>
<feature type="compositionally biased region" description="Polar residues" evidence="1">
    <location>
        <begin position="99"/>
        <end position="118"/>
    </location>
</feature>
<dbReference type="VEuPathDB" id="FungiDB:SI65_02262"/>
<name>A0A1E3BKF7_ASPCR</name>
<comment type="caution">
    <text evidence="2">The sequence shown here is derived from an EMBL/GenBank/DDBJ whole genome shotgun (WGS) entry which is preliminary data.</text>
</comment>
<dbReference type="OrthoDB" id="4353734at2759"/>
<dbReference type="AlphaFoldDB" id="A0A1E3BKF7"/>
<dbReference type="Proteomes" id="UP000094569">
    <property type="component" value="Unassembled WGS sequence"/>
</dbReference>
<keyword evidence="3" id="KW-1185">Reference proteome</keyword>
<feature type="region of interest" description="Disordered" evidence="1">
    <location>
        <begin position="76"/>
        <end position="142"/>
    </location>
</feature>
<sequence>MSKPTYSDAEWWQLVKLQQQIAEEQQDALAKVMHLECQESLLCSCAGDFIAHDYKEIAELEDLECREKEESECFEKERKAREEQENLQKQGKDIEYNAQLASMSDDPSLTQMMNSPSFWENFDSAVTGGIPSPTGGNQSSLQ</sequence>
<gene>
    <name evidence="2" type="ORF">SI65_02262</name>
</gene>
<dbReference type="EMBL" id="JXNT01000002">
    <property type="protein sequence ID" value="ODM21419.1"/>
    <property type="molecule type" value="Genomic_DNA"/>
</dbReference>
<proteinExistence type="predicted"/>
<feature type="compositionally biased region" description="Basic and acidic residues" evidence="1">
    <location>
        <begin position="76"/>
        <end position="95"/>
    </location>
</feature>